<keyword evidence="2" id="KW-1185">Reference proteome</keyword>
<dbReference type="EMBL" id="JARQZJ010000050">
    <property type="protein sequence ID" value="KAK9878557.1"/>
    <property type="molecule type" value="Genomic_DNA"/>
</dbReference>
<gene>
    <name evidence="1" type="ORF">WA026_022629</name>
</gene>
<accession>A0AAW1UCX9</accession>
<evidence type="ECO:0000313" key="2">
    <source>
        <dbReference type="Proteomes" id="UP001431783"/>
    </source>
</evidence>
<name>A0AAW1UCX9_9CUCU</name>
<proteinExistence type="predicted"/>
<comment type="caution">
    <text evidence="1">The sequence shown here is derived from an EMBL/GenBank/DDBJ whole genome shotgun (WGS) entry which is preliminary data.</text>
</comment>
<sequence length="88" mass="10016">MLAVIDSHKGYDRKKSKIVCEIYGFESLEEEDIATRDELWKTDEANSTNEFFMKSSRIMISIFCLPATQNGSNITSDSGTEQIWKAKS</sequence>
<evidence type="ECO:0000313" key="1">
    <source>
        <dbReference type="EMBL" id="KAK9878557.1"/>
    </source>
</evidence>
<protein>
    <submittedName>
        <fullName evidence="1">Uncharacterized protein</fullName>
    </submittedName>
</protein>
<organism evidence="1 2">
    <name type="scientific">Henosepilachna vigintioctopunctata</name>
    <dbReference type="NCBI Taxonomy" id="420089"/>
    <lineage>
        <taxon>Eukaryota</taxon>
        <taxon>Metazoa</taxon>
        <taxon>Ecdysozoa</taxon>
        <taxon>Arthropoda</taxon>
        <taxon>Hexapoda</taxon>
        <taxon>Insecta</taxon>
        <taxon>Pterygota</taxon>
        <taxon>Neoptera</taxon>
        <taxon>Endopterygota</taxon>
        <taxon>Coleoptera</taxon>
        <taxon>Polyphaga</taxon>
        <taxon>Cucujiformia</taxon>
        <taxon>Coccinelloidea</taxon>
        <taxon>Coccinellidae</taxon>
        <taxon>Epilachninae</taxon>
        <taxon>Epilachnini</taxon>
        <taxon>Henosepilachna</taxon>
    </lineage>
</organism>
<reference evidence="1 2" key="1">
    <citation type="submission" date="2023-03" db="EMBL/GenBank/DDBJ databases">
        <title>Genome insight into feeding habits of ladybird beetles.</title>
        <authorList>
            <person name="Li H.-S."/>
            <person name="Huang Y.-H."/>
            <person name="Pang H."/>
        </authorList>
    </citation>
    <scope>NUCLEOTIDE SEQUENCE [LARGE SCALE GENOMIC DNA]</scope>
    <source>
        <strain evidence="1">SYSU_2023b</strain>
        <tissue evidence="1">Whole body</tissue>
    </source>
</reference>
<dbReference type="AlphaFoldDB" id="A0AAW1UCX9"/>
<dbReference type="Proteomes" id="UP001431783">
    <property type="component" value="Unassembled WGS sequence"/>
</dbReference>